<dbReference type="PANTHER" id="PTHR11607">
    <property type="entry name" value="ALPHA-MANNOSIDASE"/>
    <property type="match status" value="1"/>
</dbReference>
<feature type="domain" description="Glycoside hydrolase family 38 central" evidence="8">
    <location>
        <begin position="351"/>
        <end position="425"/>
    </location>
</feature>
<keyword evidence="2 7" id="KW-0479">Metal-binding</keyword>
<evidence type="ECO:0000256" key="1">
    <source>
        <dbReference type="ARBA" id="ARBA00009792"/>
    </source>
</evidence>
<feature type="chain" id="PRO_5023974335" description="Alpha-mannosidase" evidence="7">
    <location>
        <begin position="22"/>
        <end position="1012"/>
    </location>
</feature>
<evidence type="ECO:0000256" key="4">
    <source>
        <dbReference type="ARBA" id="ARBA00022833"/>
    </source>
</evidence>
<dbReference type="SUPFAM" id="SSF88713">
    <property type="entry name" value="Glycoside hydrolase/deacetylase"/>
    <property type="match status" value="1"/>
</dbReference>
<protein>
    <recommendedName>
        <fullName evidence="7">Alpha-mannosidase</fullName>
        <ecNumber evidence="7">3.2.1.-</ecNumber>
    </recommendedName>
</protein>
<dbReference type="EMBL" id="QNGE01000632">
    <property type="protein sequence ID" value="KAA3679787.1"/>
    <property type="molecule type" value="Genomic_DNA"/>
</dbReference>
<evidence type="ECO:0000256" key="5">
    <source>
        <dbReference type="ARBA" id="ARBA00023157"/>
    </source>
</evidence>
<keyword evidence="7" id="KW-0732">Signal</keyword>
<evidence type="ECO:0000256" key="6">
    <source>
        <dbReference type="ARBA" id="ARBA00023295"/>
    </source>
</evidence>
<dbReference type="FunFam" id="1.20.1270.50:FF:000003">
    <property type="entry name" value="Alpha-mannosidase"/>
    <property type="match status" value="1"/>
</dbReference>
<dbReference type="Pfam" id="PF01074">
    <property type="entry name" value="Glyco_hydro_38N"/>
    <property type="match status" value="1"/>
</dbReference>
<feature type="signal peptide" evidence="7">
    <location>
        <begin position="1"/>
        <end position="21"/>
    </location>
</feature>
<reference evidence="9 10" key="1">
    <citation type="journal article" date="2019" name="Gigascience">
        <title>Whole-genome sequence of the oriental lung fluke Paragonimus westermani.</title>
        <authorList>
            <person name="Oey H."/>
            <person name="Zakrzewski M."/>
            <person name="Narain K."/>
            <person name="Devi K.R."/>
            <person name="Agatsuma T."/>
            <person name="Nawaratna S."/>
            <person name="Gobert G.N."/>
            <person name="Jones M.K."/>
            <person name="Ragan M.A."/>
            <person name="McManus D.P."/>
            <person name="Krause L."/>
        </authorList>
    </citation>
    <scope>NUCLEOTIDE SEQUENCE [LARGE SCALE GENOMIC DNA]</scope>
    <source>
        <strain evidence="9 10">IND2009</strain>
    </source>
</reference>
<dbReference type="GO" id="GO:0006013">
    <property type="term" value="P:mannose metabolic process"/>
    <property type="evidence" value="ECO:0007669"/>
    <property type="project" value="InterPro"/>
</dbReference>
<name>A0A5J4NVN7_9TREM</name>
<keyword evidence="4 7" id="KW-0862">Zinc</keyword>
<dbReference type="GO" id="GO:0004559">
    <property type="term" value="F:alpha-mannosidase activity"/>
    <property type="evidence" value="ECO:0007669"/>
    <property type="project" value="InterPro"/>
</dbReference>
<dbReference type="Gene3D" id="1.20.1270.50">
    <property type="entry name" value="Glycoside hydrolase family 38, central domain"/>
    <property type="match status" value="2"/>
</dbReference>
<dbReference type="InterPro" id="IPR027291">
    <property type="entry name" value="Glyco_hydro_38_N_sf"/>
</dbReference>
<evidence type="ECO:0000256" key="3">
    <source>
        <dbReference type="ARBA" id="ARBA00022801"/>
    </source>
</evidence>
<evidence type="ECO:0000256" key="7">
    <source>
        <dbReference type="RuleBase" id="RU361199"/>
    </source>
</evidence>
<dbReference type="InterPro" id="IPR011330">
    <property type="entry name" value="Glyco_hydro/deAcase_b/a-brl"/>
</dbReference>
<dbReference type="SUPFAM" id="SSF88688">
    <property type="entry name" value="Families 57/38 glycoside transferase middle domain"/>
    <property type="match status" value="1"/>
</dbReference>
<evidence type="ECO:0000313" key="10">
    <source>
        <dbReference type="Proteomes" id="UP000324629"/>
    </source>
</evidence>
<dbReference type="SMART" id="SM00872">
    <property type="entry name" value="Alpha-mann_mid"/>
    <property type="match status" value="1"/>
</dbReference>
<organism evidence="9 10">
    <name type="scientific">Paragonimus westermani</name>
    <dbReference type="NCBI Taxonomy" id="34504"/>
    <lineage>
        <taxon>Eukaryota</taxon>
        <taxon>Metazoa</taxon>
        <taxon>Spiralia</taxon>
        <taxon>Lophotrochozoa</taxon>
        <taxon>Platyhelminthes</taxon>
        <taxon>Trematoda</taxon>
        <taxon>Digenea</taxon>
        <taxon>Plagiorchiida</taxon>
        <taxon>Troglotremata</taxon>
        <taxon>Troglotrematidae</taxon>
        <taxon>Paragonimus</taxon>
    </lineage>
</organism>
<dbReference type="InterPro" id="IPR013780">
    <property type="entry name" value="Glyco_hydro_b"/>
</dbReference>
<evidence type="ECO:0000313" key="9">
    <source>
        <dbReference type="EMBL" id="KAA3679787.1"/>
    </source>
</evidence>
<comment type="similarity">
    <text evidence="1 7">Belongs to the glycosyl hydrolase 38 family.</text>
</comment>
<dbReference type="GO" id="GO:0005764">
    <property type="term" value="C:lysosome"/>
    <property type="evidence" value="ECO:0007669"/>
    <property type="project" value="TreeGrafter"/>
</dbReference>
<dbReference type="GO" id="GO:0046872">
    <property type="term" value="F:metal ion binding"/>
    <property type="evidence" value="ECO:0007669"/>
    <property type="project" value="UniProtKB-KW"/>
</dbReference>
<dbReference type="InterPro" id="IPR037094">
    <property type="entry name" value="Glyco_hydro_38_cen_sf"/>
</dbReference>
<dbReference type="InterPro" id="IPR050843">
    <property type="entry name" value="Glycosyl_Hydrlase_38"/>
</dbReference>
<dbReference type="InterPro" id="IPR015341">
    <property type="entry name" value="Glyco_hydro_38_cen"/>
</dbReference>
<comment type="caution">
    <text evidence="9">The sequence shown here is derived from an EMBL/GenBank/DDBJ whole genome shotgun (WGS) entry which is preliminary data.</text>
</comment>
<dbReference type="EC" id="3.2.1.-" evidence="7"/>
<dbReference type="FunFam" id="1.20.1270.50:FF:000002">
    <property type="entry name" value="Alpha-mannosidase"/>
    <property type="match status" value="1"/>
</dbReference>
<dbReference type="InterPro" id="IPR011013">
    <property type="entry name" value="Gal_mutarotase_sf_dom"/>
</dbReference>
<keyword evidence="6 7" id="KW-0326">Glycosidase</keyword>
<dbReference type="Gene3D" id="2.70.98.30">
    <property type="entry name" value="Golgi alpha-mannosidase II, domain 4"/>
    <property type="match status" value="1"/>
</dbReference>
<evidence type="ECO:0000256" key="2">
    <source>
        <dbReference type="ARBA" id="ARBA00022723"/>
    </source>
</evidence>
<proteinExistence type="inferred from homology"/>
<keyword evidence="3 7" id="KW-0378">Hydrolase</keyword>
<dbReference type="PANTHER" id="PTHR11607:SF3">
    <property type="entry name" value="LYSOSOMAL ALPHA-MANNOSIDASE"/>
    <property type="match status" value="1"/>
</dbReference>
<comment type="cofactor">
    <cofactor evidence="7">
        <name>Zn(2+)</name>
        <dbReference type="ChEBI" id="CHEBI:29105"/>
    </cofactor>
    <text evidence="7">Binds 1 zinc ion per subunit.</text>
</comment>
<dbReference type="InterPro" id="IPR028995">
    <property type="entry name" value="Glyco_hydro_57/38_cen_sf"/>
</dbReference>
<dbReference type="Gene3D" id="3.20.110.10">
    <property type="entry name" value="Glycoside hydrolase 38, N terminal domain"/>
    <property type="match status" value="1"/>
</dbReference>
<dbReference type="InterPro" id="IPR000602">
    <property type="entry name" value="Glyco_hydro_38_N"/>
</dbReference>
<dbReference type="GO" id="GO:0030246">
    <property type="term" value="F:carbohydrate binding"/>
    <property type="evidence" value="ECO:0007669"/>
    <property type="project" value="InterPro"/>
</dbReference>
<keyword evidence="10" id="KW-1185">Reference proteome</keyword>
<gene>
    <name evidence="9" type="ORF">DEA37_0012757</name>
</gene>
<dbReference type="SUPFAM" id="SSF74650">
    <property type="entry name" value="Galactose mutarotase-like"/>
    <property type="match status" value="1"/>
</dbReference>
<sequence length="1012" mass="115514">MKWCCLSTLIICVLVLRRSHQTCFYRGCNPDQEEMLNLHLVPHTHDDVGWTSTVSNYYQNSVSSIISSTVAALMSNSSYRFTYVEMAYFHKWWNEQSIGMQAKVNELVQSGRLQFALGGWVMADEATVYYGDEIDQLTMGRDLLKRLFGSCGRPRVSWQIDAFGHARDNADLFLQASYDSTFFQRIHFVEKQQRRSNGSLEFLWNPNVETEQLNNNVSHLFTHVFYDTYCYAKGLCMGLDCGYELFSDEMPQWRVDLFLETIQLWSQSFRTNHILIPMGCDFAYVDAASNFKIMNNLIDRINGFQLGSRKLNVFYSTPACYTQAVNRYFHAHGKLPTRTGDFFPYADQKSNYWSGFYTSRPALKVFVRQQSNLLTAVEQLNVFSPAHVYSTSIDDLRQWVAILQHHDAVSGTEQQHVVNDYVNNLHKAGIRCEPFVSAALTKIGSSEQNHTKIWGEWKFCNQLNISLCPETDSTDLDIPTKFSVIVYNTLGWEVDNFWLRVPIYLASISIKVSVTDPTQNDLELISQLISISERTRSIPERNLVQSNADTELVFSPTLNNRNLPPVGYKIFNVNLEPNRPVQLDKSTANLVATPENAFHFKLKVEDDRLVLVVSRTRSTKWFEIQIEMLYYNGVTMENQVSGAYVFRPQSKAHSFNRREFSITSDGPCVQEVTGNFDDWATLVARVYSDNQLELEWTVGPIPDNGGTRSREVIVRYSVLDPIPELMSTTQGEFFTDSAGRRLIRRLRNLTNVDQIAANYYPVVNRIMLKGPRENAIKHSEMSALGMAVYTDRAQGGTSLQDGQIELMVHRRLVEDDRLGVDEALLEQGADGRGLIVRGRHWLFVDDLTKIEQADRKRASLFTKPPIPLFQKIMNDLAHPIGFFTWSGLSQPLPDHIHLLSLVAWPLVQNKTQTEQILLRLENTQPATNRTAKTTLDLAHMFTDIQIIDAMEVILTADELRVVADSERLQWPGENWIPNTVANTLVVSVRPGTVVVQLPPEHIGTFVCSVVRK</sequence>
<dbReference type="AlphaFoldDB" id="A0A5J4NVN7"/>
<dbReference type="Pfam" id="PF09261">
    <property type="entry name" value="Alpha-mann_mid"/>
    <property type="match status" value="1"/>
</dbReference>
<evidence type="ECO:0000259" key="8">
    <source>
        <dbReference type="SMART" id="SM00872"/>
    </source>
</evidence>
<dbReference type="InterPro" id="IPR011682">
    <property type="entry name" value="Glyco_hydro_38_C"/>
</dbReference>
<keyword evidence="5" id="KW-1015">Disulfide bond</keyword>
<dbReference type="Pfam" id="PF07748">
    <property type="entry name" value="Glyco_hydro_38C"/>
    <property type="match status" value="1"/>
</dbReference>
<accession>A0A5J4NVN7</accession>
<dbReference type="Proteomes" id="UP000324629">
    <property type="component" value="Unassembled WGS sequence"/>
</dbReference>
<dbReference type="Gene3D" id="2.60.40.1360">
    <property type="match status" value="1"/>
</dbReference>
<dbReference type="Gene3D" id="2.60.40.1180">
    <property type="entry name" value="Golgi alpha-mannosidase II"/>
    <property type="match status" value="1"/>
</dbReference>